<accession>A0A2H3D0G6</accession>
<dbReference type="STRING" id="47427.A0A2H3D0G6"/>
<dbReference type="EMBL" id="KZ293671">
    <property type="protein sequence ID" value="PBK88771.1"/>
    <property type="molecule type" value="Genomic_DNA"/>
</dbReference>
<feature type="region of interest" description="Disordered" evidence="1">
    <location>
        <begin position="155"/>
        <end position="174"/>
    </location>
</feature>
<keyword evidence="4" id="KW-1185">Reference proteome</keyword>
<dbReference type="OMA" id="YADAITH"/>
<feature type="compositionally biased region" description="Polar residues" evidence="1">
    <location>
        <begin position="163"/>
        <end position="174"/>
    </location>
</feature>
<dbReference type="InterPro" id="IPR009027">
    <property type="entry name" value="Ribosomal_bL9/RNase_H1_N"/>
</dbReference>
<evidence type="ECO:0000313" key="3">
    <source>
        <dbReference type="EMBL" id="PBK88771.1"/>
    </source>
</evidence>
<sequence>MTTSHDSPCAGSGVPPPSAPGATDIDALANILAGISLSPSQATVLIGAILTTVSNNSSAPPAATPAASSQAVILPIGEDYDYHMPLPGEAGLFYVVSRGHKVGVFAGWEDTSLLVTGVSGAMYRSATSYADAITHIENALHHGNCAILPGGRSELSSGAGPSAKSSNSGVESFD</sequence>
<dbReference type="InParanoid" id="A0A2H3D0G6"/>
<feature type="domain" description="Ribonuclease H1 N-terminal" evidence="2">
    <location>
        <begin position="93"/>
        <end position="132"/>
    </location>
</feature>
<gene>
    <name evidence="3" type="ORF">ARMGADRAFT_1084329</name>
</gene>
<organism evidence="3 4">
    <name type="scientific">Armillaria gallica</name>
    <name type="common">Bulbous honey fungus</name>
    <name type="synonym">Armillaria bulbosa</name>
    <dbReference type="NCBI Taxonomy" id="47427"/>
    <lineage>
        <taxon>Eukaryota</taxon>
        <taxon>Fungi</taxon>
        <taxon>Dikarya</taxon>
        <taxon>Basidiomycota</taxon>
        <taxon>Agaricomycotina</taxon>
        <taxon>Agaricomycetes</taxon>
        <taxon>Agaricomycetidae</taxon>
        <taxon>Agaricales</taxon>
        <taxon>Marasmiineae</taxon>
        <taxon>Physalacriaceae</taxon>
        <taxon>Armillaria</taxon>
    </lineage>
</organism>
<protein>
    <recommendedName>
        <fullName evidence="2">Ribonuclease H1 N-terminal domain-containing protein</fullName>
    </recommendedName>
</protein>
<dbReference type="Proteomes" id="UP000217790">
    <property type="component" value="Unassembled WGS sequence"/>
</dbReference>
<dbReference type="InterPro" id="IPR037056">
    <property type="entry name" value="RNase_H1_N_sf"/>
</dbReference>
<proteinExistence type="predicted"/>
<dbReference type="OrthoDB" id="3069846at2759"/>
<evidence type="ECO:0000313" key="4">
    <source>
        <dbReference type="Proteomes" id="UP000217790"/>
    </source>
</evidence>
<dbReference type="Pfam" id="PF01693">
    <property type="entry name" value="Cauli_VI"/>
    <property type="match status" value="1"/>
</dbReference>
<reference evidence="4" key="1">
    <citation type="journal article" date="2017" name="Nat. Ecol. Evol.">
        <title>Genome expansion and lineage-specific genetic innovations in the forest pathogenic fungi Armillaria.</title>
        <authorList>
            <person name="Sipos G."/>
            <person name="Prasanna A.N."/>
            <person name="Walter M.C."/>
            <person name="O'Connor E."/>
            <person name="Balint B."/>
            <person name="Krizsan K."/>
            <person name="Kiss B."/>
            <person name="Hess J."/>
            <person name="Varga T."/>
            <person name="Slot J."/>
            <person name="Riley R."/>
            <person name="Boka B."/>
            <person name="Rigling D."/>
            <person name="Barry K."/>
            <person name="Lee J."/>
            <person name="Mihaltcheva S."/>
            <person name="LaButti K."/>
            <person name="Lipzen A."/>
            <person name="Waldron R."/>
            <person name="Moloney N.M."/>
            <person name="Sperisen C."/>
            <person name="Kredics L."/>
            <person name="Vagvoelgyi C."/>
            <person name="Patrignani A."/>
            <person name="Fitzpatrick D."/>
            <person name="Nagy I."/>
            <person name="Doyle S."/>
            <person name="Anderson J.B."/>
            <person name="Grigoriev I.V."/>
            <person name="Gueldener U."/>
            <person name="Muensterkoetter M."/>
            <person name="Nagy L.G."/>
        </authorList>
    </citation>
    <scope>NUCLEOTIDE SEQUENCE [LARGE SCALE GENOMIC DNA]</scope>
    <source>
        <strain evidence="4">Ar21-2</strain>
    </source>
</reference>
<dbReference type="AlphaFoldDB" id="A0A2H3D0G6"/>
<dbReference type="InterPro" id="IPR011320">
    <property type="entry name" value="RNase_H1_N"/>
</dbReference>
<dbReference type="SUPFAM" id="SSF55658">
    <property type="entry name" value="L9 N-domain-like"/>
    <property type="match status" value="1"/>
</dbReference>
<evidence type="ECO:0000256" key="1">
    <source>
        <dbReference type="SAM" id="MobiDB-lite"/>
    </source>
</evidence>
<evidence type="ECO:0000259" key="2">
    <source>
        <dbReference type="Pfam" id="PF01693"/>
    </source>
</evidence>
<name>A0A2H3D0G6_ARMGA</name>
<dbReference type="Gene3D" id="3.40.970.10">
    <property type="entry name" value="Ribonuclease H1, N-terminal domain"/>
    <property type="match status" value="1"/>
</dbReference>